<dbReference type="Pfam" id="PF11138">
    <property type="entry name" value="DUF2911"/>
    <property type="match status" value="1"/>
</dbReference>
<dbReference type="EMBL" id="UINC01075628">
    <property type="protein sequence ID" value="SVC13998.1"/>
    <property type="molecule type" value="Genomic_DNA"/>
</dbReference>
<proteinExistence type="predicted"/>
<reference evidence="1" key="1">
    <citation type="submission" date="2018-05" db="EMBL/GenBank/DDBJ databases">
        <authorList>
            <person name="Lanie J.A."/>
            <person name="Ng W.-L."/>
            <person name="Kazmierczak K.M."/>
            <person name="Andrzejewski T.M."/>
            <person name="Davidsen T.M."/>
            <person name="Wayne K.J."/>
            <person name="Tettelin H."/>
            <person name="Glass J.I."/>
            <person name="Rusch D."/>
            <person name="Podicherti R."/>
            <person name="Tsui H.-C.T."/>
            <person name="Winkler M.E."/>
        </authorList>
    </citation>
    <scope>NUCLEOTIDE SEQUENCE</scope>
</reference>
<gene>
    <name evidence="1" type="ORF">METZ01_LOCUS266852</name>
</gene>
<sequence>FSQIKTPQPSPSSELEQMVGLTEIEVEYNRPSKRGRVIFGDLVPFGKLWRTGANSSTKISFSTGVEINGNKIKEGTYSIFSIPNKTNWDIILYSDAELWGVPKDWDDKKIVFKSNYNSLKFNSGNELETFTISINNVSNNYFDLSFAWDDTYVKVRIDVPSRQMVESSIESAMNDSPKASDYYVAAVYYRQENIKLDIALKWINKAMEMTENPQFFQLRQQSLIMAANGDYKDAIEVAKKSLELSIEVDNQDYVKMNNDSIDEWSKKL</sequence>
<name>A0A382JQ93_9ZZZZ</name>
<evidence type="ECO:0000313" key="1">
    <source>
        <dbReference type="EMBL" id="SVC13998.1"/>
    </source>
</evidence>
<dbReference type="InterPro" id="IPR021314">
    <property type="entry name" value="DUF2911"/>
</dbReference>
<protein>
    <submittedName>
        <fullName evidence="1">Uncharacterized protein</fullName>
    </submittedName>
</protein>
<accession>A0A382JQ93</accession>
<dbReference type="AlphaFoldDB" id="A0A382JQ93"/>
<feature type="non-terminal residue" evidence="1">
    <location>
        <position position="1"/>
    </location>
</feature>
<organism evidence="1">
    <name type="scientific">marine metagenome</name>
    <dbReference type="NCBI Taxonomy" id="408172"/>
    <lineage>
        <taxon>unclassified sequences</taxon>
        <taxon>metagenomes</taxon>
        <taxon>ecological metagenomes</taxon>
    </lineage>
</organism>